<protein>
    <submittedName>
        <fullName evidence="1">Reverse transcriptase</fullName>
    </submittedName>
</protein>
<reference evidence="1" key="1">
    <citation type="journal article" date="2022" name="Int. J. Mol. Sci.">
        <title>Draft Genome of Tanacetum Coccineum: Genomic Comparison of Closely Related Tanacetum-Family Plants.</title>
        <authorList>
            <person name="Yamashiro T."/>
            <person name="Shiraishi A."/>
            <person name="Nakayama K."/>
            <person name="Satake H."/>
        </authorList>
    </citation>
    <scope>NUCLEOTIDE SEQUENCE</scope>
</reference>
<accession>A0ABQ4YEM2</accession>
<evidence type="ECO:0000313" key="1">
    <source>
        <dbReference type="EMBL" id="GJS75400.1"/>
    </source>
</evidence>
<sequence>MKEQLDSLHEAVKMTTQENTEVIDAAKTLVRNLGSDFKKEIEKMPQDLLSARKFVEDRQCNQAMNVKTLDDATAAAESIVDYSNRPRRPVINKSESNQYLGFRDEPENRRVASRRNGSIRRLGSLREMLSGVDTKEHGLLFTKLTINDKKTLGLIDTGATHNFLDVKEAEQLGVTYTCENGTIKTVNSKPKQIHGIAKVKVYIDKWTNKLTFTVVSLDDYRIVLGLDFFEGLF</sequence>
<proteinExistence type="predicted"/>
<dbReference type="EMBL" id="BQNB010010300">
    <property type="protein sequence ID" value="GJS75400.1"/>
    <property type="molecule type" value="Genomic_DNA"/>
</dbReference>
<dbReference type="InterPro" id="IPR021109">
    <property type="entry name" value="Peptidase_aspartic_dom_sf"/>
</dbReference>
<name>A0ABQ4YEM2_9ASTR</name>
<evidence type="ECO:0000313" key="2">
    <source>
        <dbReference type="Proteomes" id="UP001151760"/>
    </source>
</evidence>
<keyword evidence="2" id="KW-1185">Reference proteome</keyword>
<dbReference type="Pfam" id="PF13975">
    <property type="entry name" value="gag-asp_proteas"/>
    <property type="match status" value="1"/>
</dbReference>
<dbReference type="Proteomes" id="UP001151760">
    <property type="component" value="Unassembled WGS sequence"/>
</dbReference>
<dbReference type="Gene3D" id="2.40.70.10">
    <property type="entry name" value="Acid Proteases"/>
    <property type="match status" value="1"/>
</dbReference>
<organism evidence="1 2">
    <name type="scientific">Tanacetum coccineum</name>
    <dbReference type="NCBI Taxonomy" id="301880"/>
    <lineage>
        <taxon>Eukaryota</taxon>
        <taxon>Viridiplantae</taxon>
        <taxon>Streptophyta</taxon>
        <taxon>Embryophyta</taxon>
        <taxon>Tracheophyta</taxon>
        <taxon>Spermatophyta</taxon>
        <taxon>Magnoliopsida</taxon>
        <taxon>eudicotyledons</taxon>
        <taxon>Gunneridae</taxon>
        <taxon>Pentapetalae</taxon>
        <taxon>asterids</taxon>
        <taxon>campanulids</taxon>
        <taxon>Asterales</taxon>
        <taxon>Asteraceae</taxon>
        <taxon>Asteroideae</taxon>
        <taxon>Anthemideae</taxon>
        <taxon>Anthemidinae</taxon>
        <taxon>Tanacetum</taxon>
    </lineage>
</organism>
<keyword evidence="1" id="KW-0695">RNA-directed DNA polymerase</keyword>
<dbReference type="GO" id="GO:0003964">
    <property type="term" value="F:RNA-directed DNA polymerase activity"/>
    <property type="evidence" value="ECO:0007669"/>
    <property type="project" value="UniProtKB-KW"/>
</dbReference>
<reference evidence="1" key="2">
    <citation type="submission" date="2022-01" db="EMBL/GenBank/DDBJ databases">
        <authorList>
            <person name="Yamashiro T."/>
            <person name="Shiraishi A."/>
            <person name="Satake H."/>
            <person name="Nakayama K."/>
        </authorList>
    </citation>
    <scope>NUCLEOTIDE SEQUENCE</scope>
</reference>
<dbReference type="CDD" id="cd00303">
    <property type="entry name" value="retropepsin_like"/>
    <property type="match status" value="1"/>
</dbReference>
<comment type="caution">
    <text evidence="1">The sequence shown here is derived from an EMBL/GenBank/DDBJ whole genome shotgun (WGS) entry which is preliminary data.</text>
</comment>
<dbReference type="SUPFAM" id="SSF50630">
    <property type="entry name" value="Acid proteases"/>
    <property type="match status" value="1"/>
</dbReference>
<gene>
    <name evidence="1" type="ORF">Tco_0725281</name>
</gene>
<keyword evidence="1" id="KW-0548">Nucleotidyltransferase</keyword>
<keyword evidence="1" id="KW-0808">Transferase</keyword>